<feature type="disulfide bond" evidence="3">
    <location>
        <begin position="128"/>
        <end position="140"/>
    </location>
</feature>
<keyword evidence="8" id="KW-0378">Hydrolase</keyword>
<dbReference type="Gene3D" id="4.10.400.10">
    <property type="entry name" value="Low-density Lipoprotein Receptor"/>
    <property type="match status" value="4"/>
</dbReference>
<dbReference type="Pfam" id="PF00089">
    <property type="entry name" value="Trypsin"/>
    <property type="match status" value="1"/>
</dbReference>
<keyword evidence="8" id="KW-0645">Protease</keyword>
<feature type="signal peptide" evidence="5">
    <location>
        <begin position="1"/>
        <end position="22"/>
    </location>
</feature>
<feature type="disulfide bond" evidence="3">
    <location>
        <begin position="86"/>
        <end position="104"/>
    </location>
</feature>
<dbReference type="PROSITE" id="PS50240">
    <property type="entry name" value="TRYPSIN_DOM"/>
    <property type="match status" value="1"/>
</dbReference>
<dbReference type="SMART" id="SM00020">
    <property type="entry name" value="Tryp_SPc"/>
    <property type="match status" value="1"/>
</dbReference>
<dbReference type="Gene3D" id="2.40.10.10">
    <property type="entry name" value="Trypsin-like serine proteases"/>
    <property type="match status" value="1"/>
</dbReference>
<feature type="disulfide bond" evidence="3">
    <location>
        <begin position="46"/>
        <end position="64"/>
    </location>
</feature>
<dbReference type="InterPro" id="IPR001254">
    <property type="entry name" value="Trypsin_dom"/>
</dbReference>
<dbReference type="InterPro" id="IPR018114">
    <property type="entry name" value="TRYPSIN_HIS"/>
</dbReference>
<dbReference type="InterPro" id="IPR000436">
    <property type="entry name" value="Sushi_SCR_CCP_dom"/>
</dbReference>
<organism evidence="8">
    <name type="scientific">Nyssomyia neivai</name>
    <dbReference type="NCBI Taxonomy" id="330878"/>
    <lineage>
        <taxon>Eukaryota</taxon>
        <taxon>Metazoa</taxon>
        <taxon>Ecdysozoa</taxon>
        <taxon>Arthropoda</taxon>
        <taxon>Hexapoda</taxon>
        <taxon>Insecta</taxon>
        <taxon>Pterygota</taxon>
        <taxon>Neoptera</taxon>
        <taxon>Endopterygota</taxon>
        <taxon>Diptera</taxon>
        <taxon>Nematocera</taxon>
        <taxon>Psychodoidea</taxon>
        <taxon>Psychodidae</taxon>
        <taxon>Nyssomyia</taxon>
    </lineage>
</organism>
<dbReference type="PANTHER" id="PTHR24252:SF7">
    <property type="entry name" value="HYALIN"/>
    <property type="match status" value="1"/>
</dbReference>
<feature type="disulfide bond" evidence="3">
    <location>
        <begin position="39"/>
        <end position="51"/>
    </location>
</feature>
<proteinExistence type="inferred from homology"/>
<dbReference type="InterPro" id="IPR043504">
    <property type="entry name" value="Peptidase_S1_PA_chymotrypsin"/>
</dbReference>
<dbReference type="EMBL" id="GFDF01005380">
    <property type="protein sequence ID" value="JAV08704.1"/>
    <property type="molecule type" value="Transcribed_RNA"/>
</dbReference>
<dbReference type="InterPro" id="IPR009003">
    <property type="entry name" value="Peptidase_S1_PA"/>
</dbReference>
<dbReference type="Pfam" id="PF00057">
    <property type="entry name" value="Ldl_recept_a"/>
    <property type="match status" value="4"/>
</dbReference>
<dbReference type="AlphaFoldDB" id="A0A1L8DQQ0"/>
<sequence>MVLKWQFVTVILVMELSSLTNGLTFSHTNNTRLKRQSQCSEFDFVCDDGNCIDDCFQCDGKYDCPDKSDETTACRLKACPWYAFKCAYGACVDGTVECNGIQDCVDNSDELTIKCPGVVEYLRERGNCSEGERQCRTGECVFEDQLCNGVKDCQDDSDENLARCFNFYCPPYGFKCDYGACVAGEAKCDGKYDCYDDSDETEQLCGKPPPPKATTLKPPPIDVPQPPGSCKAPLFADGRMVDLQSNEVFTGQFVLNYQPLKFSCIRSQLIGSETVYCVDGKFENIPKCSRHCSNVKINTISVEATCQSQNGVRFPCSVNGSSLLPPGTIADLKCKQGYELPEIYVDTRTVCEDDGSWSNRVFKCKQICGVIDVGYSYVSGGEETNITQVPWQAAIYEKANDRFGHICGGSIITATAVVSAAHCFWNRGLSKLKHEKEFQVVVGKTIRDYYGKDPYTTQTFNVTFIDVFEQYNDYNGLYTVDVAILELSSSIVYTPYIKPVCIVPSFEGAERYVDSDVKGRVAGWGLTENEKPSDILKVVDLDTVSFHKCKRRSPLEFKNFITHDKFCAGNLLNYTVCAGDSGGGFMITQEKKVGEKIQKVHYLQGIVSVGANSKKVCTPGHFIAFTNIQYVLQLIYKYLGTKENKKGA</sequence>
<evidence type="ECO:0000259" key="6">
    <source>
        <dbReference type="PROSITE" id="PS50240"/>
    </source>
</evidence>
<feature type="chain" id="PRO_5009875514" evidence="5">
    <location>
        <begin position="23"/>
        <end position="648"/>
    </location>
</feature>
<dbReference type="SUPFAM" id="SSF57424">
    <property type="entry name" value="LDL receptor-like module"/>
    <property type="match status" value="4"/>
</dbReference>
<dbReference type="InterPro" id="IPR023415">
    <property type="entry name" value="LDLR_class-A_CS"/>
</dbReference>
<feature type="disulfide bond" evidence="3">
    <location>
        <begin position="135"/>
        <end position="153"/>
    </location>
</feature>
<dbReference type="InterPro" id="IPR002172">
    <property type="entry name" value="LDrepeatLR_classA_rpt"/>
</dbReference>
<evidence type="ECO:0000256" key="1">
    <source>
        <dbReference type="ARBA" id="ARBA00023157"/>
    </source>
</evidence>
<name>A0A1L8DQQ0_9DIPT</name>
<keyword evidence="1 3" id="KW-1015">Disulfide bond</keyword>
<evidence type="ECO:0000256" key="4">
    <source>
        <dbReference type="PROSITE-ProRule" id="PRU00302"/>
    </source>
</evidence>
<dbReference type="GO" id="GO:0004252">
    <property type="term" value="F:serine-type endopeptidase activity"/>
    <property type="evidence" value="ECO:0007669"/>
    <property type="project" value="InterPro"/>
</dbReference>
<keyword evidence="5" id="KW-0732">Signal</keyword>
<dbReference type="InterPro" id="IPR036055">
    <property type="entry name" value="LDL_receptor-like_sf"/>
</dbReference>
<accession>A0A1L8DQQ0</accession>
<dbReference type="CDD" id="cd00190">
    <property type="entry name" value="Tryp_SPc"/>
    <property type="match status" value="1"/>
</dbReference>
<keyword evidence="4" id="KW-0768">Sushi</keyword>
<evidence type="ECO:0000256" key="3">
    <source>
        <dbReference type="PROSITE-ProRule" id="PRU00124"/>
    </source>
</evidence>
<dbReference type="PROSITE" id="PS00134">
    <property type="entry name" value="TRYPSIN_HIS"/>
    <property type="match status" value="1"/>
</dbReference>
<dbReference type="GO" id="GO:0006508">
    <property type="term" value="P:proteolysis"/>
    <property type="evidence" value="ECO:0007669"/>
    <property type="project" value="UniProtKB-KW"/>
</dbReference>
<feature type="disulfide bond" evidence="3">
    <location>
        <begin position="169"/>
        <end position="181"/>
    </location>
</feature>
<protein>
    <submittedName>
        <fullName evidence="8">Putative trypsin-like serine protease</fullName>
    </submittedName>
</protein>
<dbReference type="PROSITE" id="PS50068">
    <property type="entry name" value="LDLRA_2"/>
    <property type="match status" value="4"/>
</dbReference>
<dbReference type="PRINTS" id="PR00261">
    <property type="entry name" value="LDLRECEPTOR"/>
</dbReference>
<evidence type="ECO:0000256" key="2">
    <source>
        <dbReference type="ARBA" id="ARBA00024195"/>
    </source>
</evidence>
<feature type="domain" description="Sushi" evidence="7">
    <location>
        <begin position="314"/>
        <end position="366"/>
    </location>
</feature>
<dbReference type="CDD" id="cd00112">
    <property type="entry name" value="LDLa"/>
    <property type="match status" value="4"/>
</dbReference>
<dbReference type="SMART" id="SM00192">
    <property type="entry name" value="LDLa"/>
    <property type="match status" value="4"/>
</dbReference>
<evidence type="ECO:0000259" key="7">
    <source>
        <dbReference type="PROSITE" id="PS50923"/>
    </source>
</evidence>
<feature type="domain" description="Peptidase S1" evidence="6">
    <location>
        <begin position="378"/>
        <end position="640"/>
    </location>
</feature>
<dbReference type="PANTHER" id="PTHR24252">
    <property type="entry name" value="ACROSIN-RELATED"/>
    <property type="match status" value="1"/>
</dbReference>
<feature type="disulfide bond" evidence="3">
    <location>
        <begin position="79"/>
        <end position="91"/>
    </location>
</feature>
<dbReference type="PROSITE" id="PS01209">
    <property type="entry name" value="LDLRA_1"/>
    <property type="match status" value="3"/>
</dbReference>
<dbReference type="Gene3D" id="2.10.70.10">
    <property type="entry name" value="Complement Module, domain 1"/>
    <property type="match status" value="1"/>
</dbReference>
<dbReference type="SUPFAM" id="SSF50494">
    <property type="entry name" value="Trypsin-like serine proteases"/>
    <property type="match status" value="1"/>
</dbReference>
<comment type="caution">
    <text evidence="4">Lacks conserved residue(s) required for the propagation of feature annotation.</text>
</comment>
<evidence type="ECO:0000313" key="8">
    <source>
        <dbReference type="EMBL" id="JAV08704.1"/>
    </source>
</evidence>
<reference evidence="8" key="1">
    <citation type="submission" date="2016-12" db="EMBL/GenBank/DDBJ databases">
        <title>An insight into the sialome and mialome of the sand fly, Nyssomyia neivai.</title>
        <authorList>
            <person name="Sebastian V."/>
            <person name="Goulart T.M."/>
            <person name="Oliveira W."/>
            <person name="Calvo E."/>
            <person name="Oliveira L.F."/>
            <person name="Pinto M.C."/>
            <person name="Rosselino A.M."/>
            <person name="Ribeiro J.M."/>
        </authorList>
    </citation>
    <scope>NUCLEOTIDE SEQUENCE</scope>
</reference>
<comment type="similarity">
    <text evidence="2">Belongs to the peptidase S1 family. CLIP subfamily.</text>
</comment>
<dbReference type="PROSITE" id="PS50923">
    <property type="entry name" value="SUSHI"/>
    <property type="match status" value="1"/>
</dbReference>
<feature type="disulfide bond" evidence="3">
    <location>
        <begin position="176"/>
        <end position="194"/>
    </location>
</feature>
<evidence type="ECO:0000256" key="5">
    <source>
        <dbReference type="SAM" id="SignalP"/>
    </source>
</evidence>